<proteinExistence type="predicted"/>
<protein>
    <recommendedName>
        <fullName evidence="10">Regulator of SigK</fullName>
    </recommendedName>
    <alternativeName>
        <fullName evidence="9">Sigma-K anti-sigma factor RskA</fullName>
    </alternativeName>
</protein>
<evidence type="ECO:0000256" key="10">
    <source>
        <dbReference type="ARBA" id="ARBA00030803"/>
    </source>
</evidence>
<sequence length="250" mass="26342">MTDDAYQLLAAYAVDAVTDEEREQVERYLRAHPEHLPELRSLQRTVVELSAELQVAPPPSLRDSVLAQAHQIRPLPPQEPTAASLEDEHAAKKHTDQPRDELAARRRKPWFIAAAAAAVIGVTTVAVQQQIAPPSQQTVVAQVSAAADARSYELAMPGHSATVTRSMAMGKAVFRSSDLGAAPAGHAYQVWLQQPDGSMVSAGVLPGPTSGVVQMVLHGDATRAVGVGLTMEPAGGSTKPSSAPLAVAGF</sequence>
<name>A0A3D9UMU0_9MICO</name>
<dbReference type="Proteomes" id="UP000256253">
    <property type="component" value="Unassembled WGS sequence"/>
</dbReference>
<dbReference type="InterPro" id="IPR018764">
    <property type="entry name" value="RskA_C"/>
</dbReference>
<evidence type="ECO:0000256" key="7">
    <source>
        <dbReference type="ARBA" id="ARBA00023136"/>
    </source>
</evidence>
<evidence type="ECO:0000256" key="3">
    <source>
        <dbReference type="ARBA" id="ARBA00022475"/>
    </source>
</evidence>
<dbReference type="Pfam" id="PF10099">
    <property type="entry name" value="RskA_C"/>
    <property type="match status" value="1"/>
</dbReference>
<dbReference type="InterPro" id="IPR041916">
    <property type="entry name" value="Anti_sigma_zinc_sf"/>
</dbReference>
<keyword evidence="7" id="KW-0472">Membrane</keyword>
<evidence type="ECO:0000256" key="5">
    <source>
        <dbReference type="ARBA" id="ARBA00022989"/>
    </source>
</evidence>
<evidence type="ECO:0000313" key="13">
    <source>
        <dbReference type="EMBL" id="REF29753.1"/>
    </source>
</evidence>
<evidence type="ECO:0000256" key="4">
    <source>
        <dbReference type="ARBA" id="ARBA00022692"/>
    </source>
</evidence>
<reference evidence="13 14" key="1">
    <citation type="submission" date="2018-08" db="EMBL/GenBank/DDBJ databases">
        <title>Sequencing the genomes of 1000 actinobacteria strains.</title>
        <authorList>
            <person name="Klenk H.-P."/>
        </authorList>
    </citation>
    <scope>NUCLEOTIDE SEQUENCE [LARGE SCALE GENOMIC DNA]</scope>
    <source>
        <strain evidence="13 14">DSM 22967</strain>
    </source>
</reference>
<dbReference type="GO" id="GO:0006417">
    <property type="term" value="P:regulation of translation"/>
    <property type="evidence" value="ECO:0007669"/>
    <property type="project" value="TreeGrafter"/>
</dbReference>
<dbReference type="GO" id="GO:0016989">
    <property type="term" value="F:sigma factor antagonist activity"/>
    <property type="evidence" value="ECO:0007669"/>
    <property type="project" value="TreeGrafter"/>
</dbReference>
<evidence type="ECO:0000256" key="1">
    <source>
        <dbReference type="ARBA" id="ARBA00004167"/>
    </source>
</evidence>
<evidence type="ECO:0000256" key="8">
    <source>
        <dbReference type="ARBA" id="ARBA00023163"/>
    </source>
</evidence>
<organism evidence="13 14">
    <name type="scientific">Calidifontibacter indicus</name>
    <dbReference type="NCBI Taxonomy" id="419650"/>
    <lineage>
        <taxon>Bacteria</taxon>
        <taxon>Bacillati</taxon>
        <taxon>Actinomycetota</taxon>
        <taxon>Actinomycetes</taxon>
        <taxon>Micrococcales</taxon>
        <taxon>Dermacoccaceae</taxon>
        <taxon>Calidifontibacter</taxon>
    </lineage>
</organism>
<keyword evidence="5" id="KW-1133">Transmembrane helix</keyword>
<dbReference type="PANTHER" id="PTHR37461:SF1">
    <property type="entry name" value="ANTI-SIGMA-K FACTOR RSKA"/>
    <property type="match status" value="1"/>
</dbReference>
<keyword evidence="6" id="KW-0805">Transcription regulation</keyword>
<keyword evidence="14" id="KW-1185">Reference proteome</keyword>
<accession>A0A3D9UMU0</accession>
<evidence type="ECO:0000256" key="11">
    <source>
        <dbReference type="SAM" id="MobiDB-lite"/>
    </source>
</evidence>
<comment type="subcellular location">
    <subcellularLocation>
        <location evidence="2">Cell membrane</location>
    </subcellularLocation>
    <subcellularLocation>
        <location evidence="1">Membrane</location>
        <topology evidence="1">Single-pass membrane protein</topology>
    </subcellularLocation>
</comment>
<comment type="caution">
    <text evidence="13">The sequence shown here is derived from an EMBL/GenBank/DDBJ whole genome shotgun (WGS) entry which is preliminary data.</text>
</comment>
<dbReference type="InterPro" id="IPR051474">
    <property type="entry name" value="Anti-sigma-K/W_factor"/>
</dbReference>
<keyword evidence="3" id="KW-1003">Cell membrane</keyword>
<dbReference type="Gene3D" id="1.10.10.1320">
    <property type="entry name" value="Anti-sigma factor, zinc-finger domain"/>
    <property type="match status" value="1"/>
</dbReference>
<dbReference type="RefSeq" id="WP_115921843.1">
    <property type="nucleotide sequence ID" value="NZ_QTUA01000001.1"/>
</dbReference>
<gene>
    <name evidence="13" type="ORF">DFJ65_0721</name>
</gene>
<dbReference type="EMBL" id="QTUA01000001">
    <property type="protein sequence ID" value="REF29753.1"/>
    <property type="molecule type" value="Genomic_DNA"/>
</dbReference>
<dbReference type="PANTHER" id="PTHR37461">
    <property type="entry name" value="ANTI-SIGMA-K FACTOR RSKA"/>
    <property type="match status" value="1"/>
</dbReference>
<evidence type="ECO:0000256" key="6">
    <source>
        <dbReference type="ARBA" id="ARBA00023015"/>
    </source>
</evidence>
<dbReference type="OrthoDB" id="153510at2"/>
<keyword evidence="4" id="KW-0812">Transmembrane</keyword>
<evidence type="ECO:0000256" key="2">
    <source>
        <dbReference type="ARBA" id="ARBA00004236"/>
    </source>
</evidence>
<evidence type="ECO:0000313" key="14">
    <source>
        <dbReference type="Proteomes" id="UP000256253"/>
    </source>
</evidence>
<evidence type="ECO:0000256" key="9">
    <source>
        <dbReference type="ARBA" id="ARBA00029829"/>
    </source>
</evidence>
<feature type="compositionally biased region" description="Basic and acidic residues" evidence="11">
    <location>
        <begin position="86"/>
        <end position="102"/>
    </location>
</feature>
<evidence type="ECO:0000259" key="12">
    <source>
        <dbReference type="Pfam" id="PF10099"/>
    </source>
</evidence>
<dbReference type="GO" id="GO:0005886">
    <property type="term" value="C:plasma membrane"/>
    <property type="evidence" value="ECO:0007669"/>
    <property type="project" value="UniProtKB-SubCell"/>
</dbReference>
<keyword evidence="8" id="KW-0804">Transcription</keyword>
<dbReference type="AlphaFoldDB" id="A0A3D9UMU0"/>
<feature type="domain" description="Anti-sigma K factor RskA C-terminal" evidence="12">
    <location>
        <begin position="113"/>
        <end position="244"/>
    </location>
</feature>
<feature type="region of interest" description="Disordered" evidence="11">
    <location>
        <begin position="76"/>
        <end position="102"/>
    </location>
</feature>